<dbReference type="Proteomes" id="UP000307173">
    <property type="component" value="Unassembled WGS sequence"/>
</dbReference>
<dbReference type="InterPro" id="IPR029012">
    <property type="entry name" value="Helix_hairpin_bin_sf"/>
</dbReference>
<dbReference type="SUPFAM" id="SSF140102">
    <property type="entry name" value="ISY1 domain-like"/>
    <property type="match status" value="1"/>
</dbReference>
<keyword evidence="5" id="KW-0539">Nucleus</keyword>
<name>A0A4T0X0B1_9ASCO</name>
<organism evidence="7 8">
    <name type="scientific">Pichia inconspicua</name>
    <dbReference type="NCBI Taxonomy" id="52247"/>
    <lineage>
        <taxon>Eukaryota</taxon>
        <taxon>Fungi</taxon>
        <taxon>Dikarya</taxon>
        <taxon>Ascomycota</taxon>
        <taxon>Saccharomycotina</taxon>
        <taxon>Pichiomycetes</taxon>
        <taxon>Pichiales</taxon>
        <taxon>Pichiaceae</taxon>
        <taxon>Pichia</taxon>
    </lineage>
</organism>
<dbReference type="Gene3D" id="1.10.287.660">
    <property type="entry name" value="Helix hairpin bin"/>
    <property type="match status" value="1"/>
</dbReference>
<evidence type="ECO:0000313" key="8">
    <source>
        <dbReference type="Proteomes" id="UP000307173"/>
    </source>
</evidence>
<protein>
    <recommendedName>
        <fullName evidence="3">Pre-mRNA-splicing factor ISY1</fullName>
    </recommendedName>
</protein>
<evidence type="ECO:0000256" key="1">
    <source>
        <dbReference type="ARBA" id="ARBA00004123"/>
    </source>
</evidence>
<accession>A0A4T0X0B1</accession>
<dbReference type="EMBL" id="SELW01000466">
    <property type="protein sequence ID" value="TID26195.1"/>
    <property type="molecule type" value="Genomic_DNA"/>
</dbReference>
<reference evidence="7 8" key="1">
    <citation type="journal article" date="2019" name="Front. Genet.">
        <title>Whole-Genome Sequencing of the Opportunistic Yeast Pathogen Candida inconspicua Uncovers Its Hybrid Origin.</title>
        <authorList>
            <person name="Mixao V."/>
            <person name="Hansen A.P."/>
            <person name="Saus E."/>
            <person name="Boekhout T."/>
            <person name="Lass-Florl C."/>
            <person name="Gabaldon T."/>
        </authorList>
    </citation>
    <scope>NUCLEOTIDE SEQUENCE [LARGE SCALE GENOMIC DNA]</scope>
    <source>
        <strain evidence="7 8">CBS 180</strain>
    </source>
</reference>
<proteinExistence type="inferred from homology"/>
<evidence type="ECO:0000256" key="3">
    <source>
        <dbReference type="ARBA" id="ARBA00019194"/>
    </source>
</evidence>
<dbReference type="InterPro" id="IPR009360">
    <property type="entry name" value="Isy1"/>
</dbReference>
<comment type="similarity">
    <text evidence="2">Belongs to the ISY1 family.</text>
</comment>
<evidence type="ECO:0000256" key="2">
    <source>
        <dbReference type="ARBA" id="ARBA00007002"/>
    </source>
</evidence>
<dbReference type="Pfam" id="PF06246">
    <property type="entry name" value="Isy1"/>
    <property type="match status" value="1"/>
</dbReference>
<dbReference type="GO" id="GO:0005634">
    <property type="term" value="C:nucleus"/>
    <property type="evidence" value="ECO:0007669"/>
    <property type="project" value="UniProtKB-SubCell"/>
</dbReference>
<dbReference type="AlphaFoldDB" id="A0A4T0X0B1"/>
<evidence type="ECO:0000256" key="5">
    <source>
        <dbReference type="ARBA" id="ARBA00023242"/>
    </source>
</evidence>
<gene>
    <name evidence="7" type="ORF">CANINC_002822</name>
</gene>
<keyword evidence="4" id="KW-0508">mRNA splicing</keyword>
<dbReference type="PANTHER" id="PTHR13021">
    <property type="entry name" value="PRE-MRNA-SPLICING FACTOR ISY1"/>
    <property type="match status" value="1"/>
</dbReference>
<keyword evidence="4" id="KW-0507">mRNA processing</keyword>
<keyword evidence="8" id="KW-1185">Reference proteome</keyword>
<dbReference type="InterPro" id="IPR037200">
    <property type="entry name" value="Isy1_sf"/>
</dbReference>
<dbReference type="GO" id="GO:0000350">
    <property type="term" value="P:generation of catalytic spliceosome for second transesterification step"/>
    <property type="evidence" value="ECO:0007669"/>
    <property type="project" value="InterPro"/>
</dbReference>
<dbReference type="STRING" id="52247.A0A4T0X0B1"/>
<comment type="caution">
    <text evidence="7">The sequence shown here is derived from an EMBL/GenBank/DDBJ whole genome shotgun (WGS) entry which is preliminary data.</text>
</comment>
<evidence type="ECO:0000256" key="6">
    <source>
        <dbReference type="SAM" id="MobiDB-lite"/>
    </source>
</evidence>
<feature type="region of interest" description="Disordered" evidence="6">
    <location>
        <begin position="1"/>
        <end position="27"/>
    </location>
</feature>
<sequence>MAPSTNNLKESFVSKKQAGRKFGRPSTKSCNKVEVALQHRAAVVSELSSSLAKINDPLLTEYQIRDLNDKINLLLKERRAWEYRIKELGGPDFRKQIDTNDSFSLKGYKYFGRARELPDVVKLIEEVTLKRSNDKNAVQEKKRRELFDNNEHWTDYHLNIDRNSPIFDVEKGTKLLSFNPSKTTPVTQDLEAMKQFLIKEKKKYLLMRIRMQK</sequence>
<evidence type="ECO:0000313" key="7">
    <source>
        <dbReference type="EMBL" id="TID26195.1"/>
    </source>
</evidence>
<comment type="subcellular location">
    <subcellularLocation>
        <location evidence="1">Nucleus</location>
    </subcellularLocation>
</comment>
<dbReference type="OrthoDB" id="1739576at2759"/>
<evidence type="ECO:0000256" key="4">
    <source>
        <dbReference type="ARBA" id="ARBA00023187"/>
    </source>
</evidence>